<dbReference type="Pfam" id="PF11139">
    <property type="entry name" value="SfLAP"/>
    <property type="match status" value="1"/>
</dbReference>
<feature type="transmembrane region" description="Helical" evidence="1">
    <location>
        <begin position="157"/>
        <end position="181"/>
    </location>
</feature>
<dbReference type="AlphaFoldDB" id="A0A562V474"/>
<reference evidence="2 3" key="1">
    <citation type="journal article" date="2013" name="Stand. Genomic Sci.">
        <title>Genomic Encyclopedia of Type Strains, Phase I: The one thousand microbial genomes (KMG-I) project.</title>
        <authorList>
            <person name="Kyrpides N.C."/>
            <person name="Woyke T."/>
            <person name="Eisen J.A."/>
            <person name="Garrity G."/>
            <person name="Lilburn T.G."/>
            <person name="Beck B.J."/>
            <person name="Whitman W.B."/>
            <person name="Hugenholtz P."/>
            <person name="Klenk H.P."/>
        </authorList>
    </citation>
    <scope>NUCLEOTIDE SEQUENCE [LARGE SCALE GENOMIC DNA]</scope>
    <source>
        <strain evidence="2 3">DSM 45044</strain>
    </source>
</reference>
<evidence type="ECO:0000256" key="1">
    <source>
        <dbReference type="SAM" id="Phobius"/>
    </source>
</evidence>
<name>A0A562V474_9ACTN</name>
<keyword evidence="3" id="KW-1185">Reference proteome</keyword>
<evidence type="ECO:0000313" key="2">
    <source>
        <dbReference type="EMBL" id="TWJ12680.1"/>
    </source>
</evidence>
<protein>
    <submittedName>
        <fullName evidence="2">Sap-like sulfolipid-1-addressing protein</fullName>
    </submittedName>
</protein>
<feature type="transmembrane region" description="Helical" evidence="1">
    <location>
        <begin position="12"/>
        <end position="31"/>
    </location>
</feature>
<organism evidence="2 3">
    <name type="scientific">Stackebrandtia albiflava</name>
    <dbReference type="NCBI Taxonomy" id="406432"/>
    <lineage>
        <taxon>Bacteria</taxon>
        <taxon>Bacillati</taxon>
        <taxon>Actinomycetota</taxon>
        <taxon>Actinomycetes</taxon>
        <taxon>Glycomycetales</taxon>
        <taxon>Glycomycetaceae</taxon>
        <taxon>Stackebrandtia</taxon>
    </lineage>
</organism>
<gene>
    <name evidence="2" type="ORF">LX16_3443</name>
</gene>
<dbReference type="InterPro" id="IPR021315">
    <property type="entry name" value="Gap/Sap"/>
</dbReference>
<keyword evidence="1" id="KW-0812">Transmembrane</keyword>
<evidence type="ECO:0000313" key="3">
    <source>
        <dbReference type="Proteomes" id="UP000321617"/>
    </source>
</evidence>
<dbReference type="OrthoDB" id="4753036at2"/>
<feature type="transmembrane region" description="Helical" evidence="1">
    <location>
        <begin position="74"/>
        <end position="91"/>
    </location>
</feature>
<proteinExistence type="predicted"/>
<dbReference type="RefSeq" id="WP_147139983.1">
    <property type="nucleotide sequence ID" value="NZ_BAABIJ010000002.1"/>
</dbReference>
<keyword evidence="1" id="KW-1133">Transmembrane helix</keyword>
<dbReference type="EMBL" id="VLLL01000006">
    <property type="protein sequence ID" value="TWJ12680.1"/>
    <property type="molecule type" value="Genomic_DNA"/>
</dbReference>
<feature type="transmembrane region" description="Helical" evidence="1">
    <location>
        <begin position="201"/>
        <end position="221"/>
    </location>
</feature>
<accession>A0A562V474</accession>
<comment type="caution">
    <text evidence="2">The sequence shown here is derived from an EMBL/GenBank/DDBJ whole genome shotgun (WGS) entry which is preliminary data.</text>
</comment>
<sequence>MGTVIGELLPLAVAVAISPIPVIAVILMLLAPEATATGAGFCVGWVAGIVAATVLFTVLTAVLDLGGAGGSSTVVAWVKLALGVLLLALSVRQWRSRPGPGEEPVTPGWMRAVDRFTPPKAFGLGFALAAVNPKNLAMCVSAGATIGTASSTAGASAVAVAVFTLVAAATVAGPVLGYAVAADRLRGALDRLKVWLSANNAAVMSVLLLVIGAVLLGKGIGGLA</sequence>
<dbReference type="Proteomes" id="UP000321617">
    <property type="component" value="Unassembled WGS sequence"/>
</dbReference>
<feature type="transmembrane region" description="Helical" evidence="1">
    <location>
        <begin position="38"/>
        <end position="62"/>
    </location>
</feature>
<keyword evidence="1" id="KW-0472">Membrane</keyword>